<dbReference type="Proteomes" id="UP000095280">
    <property type="component" value="Unplaced"/>
</dbReference>
<sequence length="131" mass="15039">MVVSLRQRKRTSWCGVAELNAICLHQQRRRIHRCRKRFEAVHIGCTTAFSLLTRSRGREAGQKLRLIAEVLAPLGGRTQTPAPRPRLTWTCRRLHYGRRVGTSDAVRVGFDDDCDEDTERIRHQTLLCASC</sequence>
<name>A0A1I8FRT6_9PLAT</name>
<keyword evidence="1" id="KW-1185">Reference proteome</keyword>
<dbReference type="AlphaFoldDB" id="A0A1I8FRT6"/>
<protein>
    <submittedName>
        <fullName evidence="2">Uncharacterized protein</fullName>
    </submittedName>
</protein>
<evidence type="ECO:0000313" key="2">
    <source>
        <dbReference type="WBParaSite" id="maker-unitig_44682-snap-gene-0.3-mRNA-1"/>
    </source>
</evidence>
<accession>A0A1I8FRT6</accession>
<dbReference type="WBParaSite" id="maker-unitig_44682-snap-gene-0.3-mRNA-1">
    <property type="protein sequence ID" value="maker-unitig_44682-snap-gene-0.3-mRNA-1"/>
    <property type="gene ID" value="maker-unitig_44682-snap-gene-0.3"/>
</dbReference>
<proteinExistence type="predicted"/>
<reference evidence="2" key="1">
    <citation type="submission" date="2016-11" db="UniProtKB">
        <authorList>
            <consortium name="WormBaseParasite"/>
        </authorList>
    </citation>
    <scope>IDENTIFICATION</scope>
</reference>
<evidence type="ECO:0000313" key="1">
    <source>
        <dbReference type="Proteomes" id="UP000095280"/>
    </source>
</evidence>
<organism evidence="1 2">
    <name type="scientific">Macrostomum lignano</name>
    <dbReference type="NCBI Taxonomy" id="282301"/>
    <lineage>
        <taxon>Eukaryota</taxon>
        <taxon>Metazoa</taxon>
        <taxon>Spiralia</taxon>
        <taxon>Lophotrochozoa</taxon>
        <taxon>Platyhelminthes</taxon>
        <taxon>Rhabditophora</taxon>
        <taxon>Macrostomorpha</taxon>
        <taxon>Macrostomida</taxon>
        <taxon>Macrostomidae</taxon>
        <taxon>Macrostomum</taxon>
    </lineage>
</organism>